<evidence type="ECO:0000313" key="2">
    <source>
        <dbReference type="Proteomes" id="UP000598146"/>
    </source>
</evidence>
<accession>A0A931CBI4</accession>
<protein>
    <recommendedName>
        <fullName evidence="3">Excreted virulence factor EspC (Type VII ESX diderm)</fullName>
    </recommendedName>
</protein>
<dbReference type="EMBL" id="JADQTO010000010">
    <property type="protein sequence ID" value="MBG0564098.1"/>
    <property type="molecule type" value="Genomic_DNA"/>
</dbReference>
<gene>
    <name evidence="1" type="ORF">I4J89_21885</name>
</gene>
<sequence>MTLKAALDALRTDAASWDRVAEVTGRAGFEAGNLTLGAEDLSWASLPSGLLDTYTELQDKVVRLLDEATGVYRDLSVTLDRVTHAYEVDDEKAARRFEGVWDVRD</sequence>
<evidence type="ECO:0008006" key="3">
    <source>
        <dbReference type="Google" id="ProtNLM"/>
    </source>
</evidence>
<reference evidence="1" key="1">
    <citation type="submission" date="2020-11" db="EMBL/GenBank/DDBJ databases">
        <title>Isolation and identification of active actinomycetes.</title>
        <authorList>
            <person name="Sun X."/>
        </authorList>
    </citation>
    <scope>NUCLEOTIDE SEQUENCE</scope>
    <source>
        <strain evidence="1">NEAU-A11</strain>
    </source>
</reference>
<evidence type="ECO:0000313" key="1">
    <source>
        <dbReference type="EMBL" id="MBG0564098.1"/>
    </source>
</evidence>
<dbReference type="RefSeq" id="WP_196415887.1">
    <property type="nucleotide sequence ID" value="NZ_JADQTO010000010.1"/>
</dbReference>
<dbReference type="AlphaFoldDB" id="A0A931CBI4"/>
<proteinExistence type="predicted"/>
<keyword evidence="2" id="KW-1185">Reference proteome</keyword>
<dbReference type="Proteomes" id="UP000598146">
    <property type="component" value="Unassembled WGS sequence"/>
</dbReference>
<organism evidence="1 2">
    <name type="scientific">Actinoplanes aureus</name>
    <dbReference type="NCBI Taxonomy" id="2792083"/>
    <lineage>
        <taxon>Bacteria</taxon>
        <taxon>Bacillati</taxon>
        <taxon>Actinomycetota</taxon>
        <taxon>Actinomycetes</taxon>
        <taxon>Micromonosporales</taxon>
        <taxon>Micromonosporaceae</taxon>
        <taxon>Actinoplanes</taxon>
    </lineage>
</organism>
<comment type="caution">
    <text evidence="1">The sequence shown here is derived from an EMBL/GenBank/DDBJ whole genome shotgun (WGS) entry which is preliminary data.</text>
</comment>
<name>A0A931CBI4_9ACTN</name>